<protein>
    <submittedName>
        <fullName evidence="6">Transthyretin-like family protein</fullName>
    </submittedName>
</protein>
<dbReference type="InterPro" id="IPR038479">
    <property type="entry name" value="Transthyretin-like_sf"/>
</dbReference>
<keyword evidence="4 5" id="KW-0732">Signal</keyword>
<dbReference type="InterPro" id="IPR001534">
    <property type="entry name" value="Transthyretin-like"/>
</dbReference>
<dbReference type="Pfam" id="PF01060">
    <property type="entry name" value="TTR-52"/>
    <property type="match status" value="1"/>
</dbReference>
<evidence type="ECO:0000256" key="1">
    <source>
        <dbReference type="ARBA" id="ARBA00004613"/>
    </source>
</evidence>
<organism evidence="6 7">
    <name type="scientific">Ancylostoma caninum</name>
    <name type="common">Dog hookworm</name>
    <dbReference type="NCBI Taxonomy" id="29170"/>
    <lineage>
        <taxon>Eukaryota</taxon>
        <taxon>Metazoa</taxon>
        <taxon>Ecdysozoa</taxon>
        <taxon>Nematoda</taxon>
        <taxon>Chromadorea</taxon>
        <taxon>Rhabditida</taxon>
        <taxon>Rhabditina</taxon>
        <taxon>Rhabditomorpha</taxon>
        <taxon>Strongyloidea</taxon>
        <taxon>Ancylostomatidae</taxon>
        <taxon>Ancylostomatinae</taxon>
        <taxon>Ancylostoma</taxon>
    </lineage>
</organism>
<keyword evidence="3" id="KW-0964">Secreted</keyword>
<name>A0A368FKR9_ANCCA</name>
<keyword evidence="7" id="KW-1185">Reference proteome</keyword>
<feature type="signal peptide" evidence="5">
    <location>
        <begin position="1"/>
        <end position="15"/>
    </location>
</feature>
<comment type="similarity">
    <text evidence="2">Belongs to the nematode transthyretin-like family.</text>
</comment>
<feature type="chain" id="PRO_5016578917" evidence="5">
    <location>
        <begin position="16"/>
        <end position="177"/>
    </location>
</feature>
<proteinExistence type="inferred from homology"/>
<sequence>MTVLLSLLLVPAVAAIGGDLDIPSNVANRSMAVKGTLLCGQRGMKGATVRLFRVYQKNAADDLAQLLDQVHTGETGIFQLEGSTARFPSTQTEIQPFVTIHHNCDMDEKQTANFGYKRWAIRLPEDYVTVGTRARKLQTNKCKAESKIITKFYDFGRVNLQLEYPGEAYDKKFSIND</sequence>
<gene>
    <name evidence="6" type="ORF">ANCCAN_21539</name>
</gene>
<dbReference type="GO" id="GO:0005576">
    <property type="term" value="C:extracellular region"/>
    <property type="evidence" value="ECO:0007669"/>
    <property type="project" value="UniProtKB-SubCell"/>
</dbReference>
<reference evidence="6 7" key="1">
    <citation type="submission" date="2014-10" db="EMBL/GenBank/DDBJ databases">
        <title>Draft genome of the hookworm Ancylostoma caninum.</title>
        <authorList>
            <person name="Mitreva M."/>
        </authorList>
    </citation>
    <scope>NUCLEOTIDE SEQUENCE [LARGE SCALE GENOMIC DNA]</scope>
    <source>
        <strain evidence="6 7">Baltimore</strain>
    </source>
</reference>
<evidence type="ECO:0000256" key="4">
    <source>
        <dbReference type="ARBA" id="ARBA00022729"/>
    </source>
</evidence>
<evidence type="ECO:0000256" key="3">
    <source>
        <dbReference type="ARBA" id="ARBA00022525"/>
    </source>
</evidence>
<dbReference type="OrthoDB" id="5811720at2759"/>
<accession>A0A368FKR9</accession>
<comment type="subcellular location">
    <subcellularLocation>
        <location evidence="1">Secreted</location>
    </subcellularLocation>
</comment>
<evidence type="ECO:0000256" key="5">
    <source>
        <dbReference type="SAM" id="SignalP"/>
    </source>
</evidence>
<dbReference type="PANTHER" id="PTHR21700">
    <property type="entry name" value="TRANSTHYRETIN-LIKE FAMILY PROTEIN-RELATED"/>
    <property type="match status" value="1"/>
</dbReference>
<dbReference type="EMBL" id="JOJR01001051">
    <property type="protein sequence ID" value="RCN32652.1"/>
    <property type="molecule type" value="Genomic_DNA"/>
</dbReference>
<evidence type="ECO:0000256" key="2">
    <source>
        <dbReference type="ARBA" id="ARBA00010112"/>
    </source>
</evidence>
<dbReference type="AlphaFoldDB" id="A0A368FKR9"/>
<dbReference type="GO" id="GO:0009986">
    <property type="term" value="C:cell surface"/>
    <property type="evidence" value="ECO:0007669"/>
    <property type="project" value="InterPro"/>
</dbReference>
<dbReference type="Gene3D" id="2.60.40.3330">
    <property type="match status" value="1"/>
</dbReference>
<dbReference type="PANTHER" id="PTHR21700:SF15">
    <property type="entry name" value="TRANSTHYRETIN-LIKE FAMILY PROTEIN"/>
    <property type="match status" value="1"/>
</dbReference>
<evidence type="ECO:0000313" key="6">
    <source>
        <dbReference type="EMBL" id="RCN32652.1"/>
    </source>
</evidence>
<comment type="caution">
    <text evidence="6">The sequence shown here is derived from an EMBL/GenBank/DDBJ whole genome shotgun (WGS) entry which is preliminary data.</text>
</comment>
<dbReference type="Proteomes" id="UP000252519">
    <property type="component" value="Unassembled WGS sequence"/>
</dbReference>
<evidence type="ECO:0000313" key="7">
    <source>
        <dbReference type="Proteomes" id="UP000252519"/>
    </source>
</evidence>